<name>A0ACC3CUZ0_9PEZI</name>
<gene>
    <name evidence="1" type="ORF">LTS18_000185</name>
</gene>
<sequence length="294" mass="32039">MVEEHPQTLAQVRSLTKAGLQQPEVSEIIDTTAHEGLAKLEGEKVVSVLSPSTPLTSMDAMQSRDRFSCVVYDRSNTLTSQRPFVTMPLLASTSRDDDQTGCIPSHKVRQLRDNSVYAPPAGLNPANAQIITTTHFNTFTNRLACPVLPPTTGTALSTISEDTEESTLAGDDLHLRGIIPHLLCESTSTALKNSRSSDEFGRLDTELCIDDLLQLVEQDASARDQSMYSKDGNGINDSPPALQLPTPFPSSMAMDLSARGDRSDVVSNANERVVNDDEWMMLDNMSDIESIDLS</sequence>
<accession>A0ACC3CUZ0</accession>
<dbReference type="Proteomes" id="UP001186974">
    <property type="component" value="Unassembled WGS sequence"/>
</dbReference>
<reference evidence="1" key="1">
    <citation type="submission" date="2024-09" db="EMBL/GenBank/DDBJ databases">
        <title>Black Yeasts Isolated from many extreme environments.</title>
        <authorList>
            <person name="Coleine C."/>
            <person name="Stajich J.E."/>
            <person name="Selbmann L."/>
        </authorList>
    </citation>
    <scope>NUCLEOTIDE SEQUENCE</scope>
    <source>
        <strain evidence="1">CCFEE 5737</strain>
    </source>
</reference>
<dbReference type="EMBL" id="JAWDJW010011365">
    <property type="protein sequence ID" value="KAK3044851.1"/>
    <property type="molecule type" value="Genomic_DNA"/>
</dbReference>
<evidence type="ECO:0000313" key="2">
    <source>
        <dbReference type="Proteomes" id="UP001186974"/>
    </source>
</evidence>
<keyword evidence="2" id="KW-1185">Reference proteome</keyword>
<comment type="caution">
    <text evidence="1">The sequence shown here is derived from an EMBL/GenBank/DDBJ whole genome shotgun (WGS) entry which is preliminary data.</text>
</comment>
<organism evidence="1 2">
    <name type="scientific">Coniosporium uncinatum</name>
    <dbReference type="NCBI Taxonomy" id="93489"/>
    <lineage>
        <taxon>Eukaryota</taxon>
        <taxon>Fungi</taxon>
        <taxon>Dikarya</taxon>
        <taxon>Ascomycota</taxon>
        <taxon>Pezizomycotina</taxon>
        <taxon>Dothideomycetes</taxon>
        <taxon>Dothideomycetes incertae sedis</taxon>
        <taxon>Coniosporium</taxon>
    </lineage>
</organism>
<protein>
    <submittedName>
        <fullName evidence="1">Uncharacterized protein</fullName>
    </submittedName>
</protein>
<feature type="non-terminal residue" evidence="1">
    <location>
        <position position="294"/>
    </location>
</feature>
<evidence type="ECO:0000313" key="1">
    <source>
        <dbReference type="EMBL" id="KAK3044851.1"/>
    </source>
</evidence>
<proteinExistence type="predicted"/>